<dbReference type="PANTHER" id="PTHR11076">
    <property type="entry name" value="DNA REPAIR POLYMERASE UMUC / TRANSFERASE FAMILY MEMBER"/>
    <property type="match status" value="1"/>
</dbReference>
<dbReference type="Pfam" id="PF00817">
    <property type="entry name" value="IMS"/>
    <property type="match status" value="1"/>
</dbReference>
<dbReference type="InterPro" id="IPR043502">
    <property type="entry name" value="DNA/RNA_pol_sf"/>
</dbReference>
<dbReference type="GO" id="GO:0042276">
    <property type="term" value="P:error-prone translesion synthesis"/>
    <property type="evidence" value="ECO:0007669"/>
    <property type="project" value="TreeGrafter"/>
</dbReference>
<dbReference type="GO" id="GO:0009432">
    <property type="term" value="P:SOS response"/>
    <property type="evidence" value="ECO:0007669"/>
    <property type="project" value="TreeGrafter"/>
</dbReference>
<dbReference type="GO" id="GO:0005829">
    <property type="term" value="C:cytosol"/>
    <property type="evidence" value="ECO:0007669"/>
    <property type="project" value="TreeGrafter"/>
</dbReference>
<dbReference type="Gene3D" id="3.40.1170.60">
    <property type="match status" value="1"/>
</dbReference>
<dbReference type="Gene3D" id="1.10.150.20">
    <property type="entry name" value="5' to 3' exonuclease, C-terminal subdomain"/>
    <property type="match status" value="1"/>
</dbReference>
<dbReference type="EMBL" id="DXET01000252">
    <property type="protein sequence ID" value="HIX82521.1"/>
    <property type="molecule type" value="Genomic_DNA"/>
</dbReference>
<dbReference type="Proteomes" id="UP000886724">
    <property type="component" value="Unassembled WGS sequence"/>
</dbReference>
<dbReference type="PANTHER" id="PTHR11076:SF35">
    <property type="entry name" value="DNA REPAIR PROTEIN HOMOLOG YOBH"/>
    <property type="match status" value="1"/>
</dbReference>
<comment type="similarity">
    <text evidence="1">Belongs to the DNA polymerase type-Y family.</text>
</comment>
<dbReference type="InterPro" id="IPR043128">
    <property type="entry name" value="Rev_trsase/Diguanyl_cyclase"/>
</dbReference>
<sequence length="418" mass="47913">MKRVYLCIDLKTFFASVECVERNLDPFKVNLAVADKERGKGALCLAISPKLKALGIKNRCRLFEIPSYLDLIIAKPRMKLYMEYAANIYEIYLKYVCDDDIHVYSIDEAFLDISTYFKLYRKTPLQMARMIIDDIFETTGITATAGIGSNLYLSKVALDISAKHNPSNIGILNEPLYKQTLWHHQPITDFWHVGRGIAKRLAKYQIFDMAGVAFCDEKILYQEFGVNAKYLIDHAWGKEPTTIAQIKKYQPENNSISHSQVLFEDYSYEDALLAMKEMVELKVLDLVEQHLVTRHIALYVGYSNKKIKATGGSLKIGVCTNSYRILLSEFITLYKRTTHLNCPIRRLGISFGGVIDEKYEAYDLFTDYQEIEKERKLQEALINIKGRYGKNAVFKGMDLLEKATTLKRNKLIGGHNGE</sequence>
<accession>A0A9D1XNW4</accession>
<evidence type="ECO:0000313" key="4">
    <source>
        <dbReference type="Proteomes" id="UP000886724"/>
    </source>
</evidence>
<dbReference type="InterPro" id="IPR017961">
    <property type="entry name" value="DNA_pol_Y-fam_little_finger"/>
</dbReference>
<evidence type="ECO:0000256" key="1">
    <source>
        <dbReference type="ARBA" id="ARBA00010945"/>
    </source>
</evidence>
<dbReference type="PROSITE" id="PS50173">
    <property type="entry name" value="UMUC"/>
    <property type="match status" value="1"/>
</dbReference>
<feature type="domain" description="UmuC" evidence="2">
    <location>
        <begin position="5"/>
        <end position="194"/>
    </location>
</feature>
<dbReference type="InterPro" id="IPR001126">
    <property type="entry name" value="UmuC"/>
</dbReference>
<dbReference type="InterPro" id="IPR036775">
    <property type="entry name" value="DNA_pol_Y-fam_lit_finger_sf"/>
</dbReference>
<dbReference type="Gene3D" id="3.30.70.270">
    <property type="match status" value="1"/>
</dbReference>
<comment type="caution">
    <text evidence="3">The sequence shown here is derived from an EMBL/GenBank/DDBJ whole genome shotgun (WGS) entry which is preliminary data.</text>
</comment>
<gene>
    <name evidence="3" type="ORF">H9980_11225</name>
</gene>
<dbReference type="AlphaFoldDB" id="A0A9D1XNW4"/>
<name>A0A9D1XNW4_9FIRM</name>
<evidence type="ECO:0000259" key="2">
    <source>
        <dbReference type="PROSITE" id="PS50173"/>
    </source>
</evidence>
<dbReference type="GO" id="GO:0003887">
    <property type="term" value="F:DNA-directed DNA polymerase activity"/>
    <property type="evidence" value="ECO:0007669"/>
    <property type="project" value="TreeGrafter"/>
</dbReference>
<dbReference type="Pfam" id="PF11799">
    <property type="entry name" value="IMS_C"/>
    <property type="match status" value="1"/>
</dbReference>
<protein>
    <submittedName>
        <fullName evidence="3">DNA repair protein</fullName>
    </submittedName>
</protein>
<dbReference type="InterPro" id="IPR050116">
    <property type="entry name" value="DNA_polymerase-Y"/>
</dbReference>
<reference evidence="3" key="2">
    <citation type="submission" date="2021-04" db="EMBL/GenBank/DDBJ databases">
        <authorList>
            <person name="Gilroy R."/>
        </authorList>
    </citation>
    <scope>NUCLEOTIDE SEQUENCE</scope>
    <source>
        <strain evidence="3">ChiGjej1B1-14440</strain>
    </source>
</reference>
<organism evidence="3 4">
    <name type="scientific">Candidatus Erysipelatoclostridium merdavium</name>
    <dbReference type="NCBI Taxonomy" id="2838566"/>
    <lineage>
        <taxon>Bacteria</taxon>
        <taxon>Bacillati</taxon>
        <taxon>Bacillota</taxon>
        <taxon>Erysipelotrichia</taxon>
        <taxon>Erysipelotrichales</taxon>
        <taxon>Erysipelotrichales incertae sedis</taxon>
    </lineage>
</organism>
<dbReference type="GO" id="GO:0003684">
    <property type="term" value="F:damaged DNA binding"/>
    <property type="evidence" value="ECO:0007669"/>
    <property type="project" value="InterPro"/>
</dbReference>
<reference evidence="3" key="1">
    <citation type="journal article" date="2021" name="PeerJ">
        <title>Extensive microbial diversity within the chicken gut microbiome revealed by metagenomics and culture.</title>
        <authorList>
            <person name="Gilroy R."/>
            <person name="Ravi A."/>
            <person name="Getino M."/>
            <person name="Pursley I."/>
            <person name="Horton D.L."/>
            <person name="Alikhan N.F."/>
            <person name="Baker D."/>
            <person name="Gharbi K."/>
            <person name="Hall N."/>
            <person name="Watson M."/>
            <person name="Adriaenssens E.M."/>
            <person name="Foster-Nyarko E."/>
            <person name="Jarju S."/>
            <person name="Secka A."/>
            <person name="Antonio M."/>
            <person name="Oren A."/>
            <person name="Chaudhuri R.R."/>
            <person name="La Ragione R."/>
            <person name="Hildebrand F."/>
            <person name="Pallen M.J."/>
        </authorList>
    </citation>
    <scope>NUCLEOTIDE SEQUENCE</scope>
    <source>
        <strain evidence="3">ChiGjej1B1-14440</strain>
    </source>
</reference>
<evidence type="ECO:0000313" key="3">
    <source>
        <dbReference type="EMBL" id="HIX82521.1"/>
    </source>
</evidence>
<dbReference type="GO" id="GO:0006281">
    <property type="term" value="P:DNA repair"/>
    <property type="evidence" value="ECO:0007669"/>
    <property type="project" value="InterPro"/>
</dbReference>
<dbReference type="SUPFAM" id="SSF100879">
    <property type="entry name" value="Lesion bypass DNA polymerase (Y-family), little finger domain"/>
    <property type="match status" value="1"/>
</dbReference>
<proteinExistence type="inferred from homology"/>
<dbReference type="SUPFAM" id="SSF56672">
    <property type="entry name" value="DNA/RNA polymerases"/>
    <property type="match status" value="1"/>
</dbReference>